<dbReference type="NCBIfam" id="TIGR00788">
    <property type="entry name" value="fbt"/>
    <property type="match status" value="1"/>
</dbReference>
<dbReference type="CDD" id="cd17484">
    <property type="entry name" value="MFS_FBT"/>
    <property type="match status" value="1"/>
</dbReference>
<reference evidence="10" key="1">
    <citation type="journal article" date="2023" name="Commun. Biol.">
        <title>Genome analysis of Parmales, the sister group of diatoms, reveals the evolutionary specialization of diatoms from phago-mixotrophs to photoautotrophs.</title>
        <authorList>
            <person name="Ban H."/>
            <person name="Sato S."/>
            <person name="Yoshikawa S."/>
            <person name="Yamada K."/>
            <person name="Nakamura Y."/>
            <person name="Ichinomiya M."/>
            <person name="Sato N."/>
            <person name="Blanc-Mathieu R."/>
            <person name="Endo H."/>
            <person name="Kuwata A."/>
            <person name="Ogata H."/>
        </authorList>
    </citation>
    <scope>NUCLEOTIDE SEQUENCE [LARGE SCALE GENOMIC DNA]</scope>
</reference>
<keyword evidence="4 8" id="KW-0812">Transmembrane</keyword>
<accession>A0A9W7GE51</accession>
<dbReference type="InterPro" id="IPR039309">
    <property type="entry name" value="BT1"/>
</dbReference>
<evidence type="ECO:0000256" key="6">
    <source>
        <dbReference type="ARBA" id="ARBA00023136"/>
    </source>
</evidence>
<evidence type="ECO:0000256" key="5">
    <source>
        <dbReference type="ARBA" id="ARBA00022989"/>
    </source>
</evidence>
<feature type="compositionally biased region" description="Basic and acidic residues" evidence="7">
    <location>
        <begin position="18"/>
        <end position="35"/>
    </location>
</feature>
<dbReference type="AlphaFoldDB" id="A0A9W7GE51"/>
<keyword evidence="6 8" id="KW-0472">Membrane</keyword>
<gene>
    <name evidence="9" type="ORF">TrCOL_g1252</name>
</gene>
<dbReference type="EMBL" id="BRYA01000150">
    <property type="protein sequence ID" value="GMI41406.1"/>
    <property type="molecule type" value="Genomic_DNA"/>
</dbReference>
<name>A0A9W7GE51_9STRA</name>
<dbReference type="Pfam" id="PF03092">
    <property type="entry name" value="BT1"/>
    <property type="match status" value="1"/>
</dbReference>
<evidence type="ECO:0000256" key="1">
    <source>
        <dbReference type="ARBA" id="ARBA00004141"/>
    </source>
</evidence>
<evidence type="ECO:0000313" key="9">
    <source>
        <dbReference type="EMBL" id="GMI41406.1"/>
    </source>
</evidence>
<evidence type="ECO:0000256" key="2">
    <source>
        <dbReference type="ARBA" id="ARBA00007015"/>
    </source>
</evidence>
<evidence type="ECO:0000313" key="10">
    <source>
        <dbReference type="Proteomes" id="UP001165065"/>
    </source>
</evidence>
<protein>
    <submittedName>
        <fullName evidence="9">Uncharacterized protein</fullName>
    </submittedName>
</protein>
<dbReference type="Proteomes" id="UP001165065">
    <property type="component" value="Unassembled WGS sequence"/>
</dbReference>
<feature type="region of interest" description="Disordered" evidence="7">
    <location>
        <begin position="1"/>
        <end position="35"/>
    </location>
</feature>
<evidence type="ECO:0000256" key="8">
    <source>
        <dbReference type="SAM" id="Phobius"/>
    </source>
</evidence>
<comment type="similarity">
    <text evidence="2">Belongs to the major facilitator superfamily. Folate-biopterin transporter (TC 2.A.71) family.</text>
</comment>
<evidence type="ECO:0000256" key="7">
    <source>
        <dbReference type="SAM" id="MobiDB-lite"/>
    </source>
</evidence>
<dbReference type="PANTHER" id="PTHR31585:SF0">
    <property type="entry name" value="FOLATE-BIOPTERIN TRANSPORTER 1, CHLOROPLASTIC"/>
    <property type="match status" value="1"/>
</dbReference>
<dbReference type="OrthoDB" id="754047at2759"/>
<dbReference type="InterPro" id="IPR004324">
    <property type="entry name" value="FBT"/>
</dbReference>
<feature type="transmembrane region" description="Helical" evidence="8">
    <location>
        <begin position="403"/>
        <end position="424"/>
    </location>
</feature>
<keyword evidence="10" id="KW-1185">Reference proteome</keyword>
<organism evidence="9 10">
    <name type="scientific">Triparma columacea</name>
    <dbReference type="NCBI Taxonomy" id="722753"/>
    <lineage>
        <taxon>Eukaryota</taxon>
        <taxon>Sar</taxon>
        <taxon>Stramenopiles</taxon>
        <taxon>Ochrophyta</taxon>
        <taxon>Bolidophyceae</taxon>
        <taxon>Parmales</taxon>
        <taxon>Triparmaceae</taxon>
        <taxon>Triparma</taxon>
    </lineage>
</organism>
<keyword evidence="3" id="KW-0813">Transport</keyword>
<dbReference type="SUPFAM" id="SSF103473">
    <property type="entry name" value="MFS general substrate transporter"/>
    <property type="match status" value="1"/>
</dbReference>
<dbReference type="GO" id="GO:0016020">
    <property type="term" value="C:membrane"/>
    <property type="evidence" value="ECO:0007669"/>
    <property type="project" value="UniProtKB-SubCell"/>
</dbReference>
<feature type="transmembrane region" description="Helical" evidence="8">
    <location>
        <begin position="329"/>
        <end position="352"/>
    </location>
</feature>
<dbReference type="InterPro" id="IPR036259">
    <property type="entry name" value="MFS_trans_sf"/>
</dbReference>
<feature type="compositionally biased region" description="Polar residues" evidence="7">
    <location>
        <begin position="7"/>
        <end position="17"/>
    </location>
</feature>
<keyword evidence="5 8" id="KW-1133">Transmembrane helix</keyword>
<proteinExistence type="inferred from homology"/>
<evidence type="ECO:0000256" key="4">
    <source>
        <dbReference type="ARBA" id="ARBA00022692"/>
    </source>
</evidence>
<comment type="subcellular location">
    <subcellularLocation>
        <location evidence="1">Membrane</location>
        <topology evidence="1">Multi-pass membrane protein</topology>
    </subcellularLocation>
</comment>
<dbReference type="Gene3D" id="1.20.1250.20">
    <property type="entry name" value="MFS general substrate transporter like domains"/>
    <property type="match status" value="1"/>
</dbReference>
<evidence type="ECO:0000256" key="3">
    <source>
        <dbReference type="ARBA" id="ARBA00022448"/>
    </source>
</evidence>
<dbReference type="PANTHER" id="PTHR31585">
    <property type="entry name" value="FOLATE-BIOPTERIN TRANSPORTER 1, CHLOROPLASTIC"/>
    <property type="match status" value="1"/>
</dbReference>
<sequence>MVLLSNKGYNDQNASDNYHNEDYNEDKKDYKKDYNDINDDTNDDFIDSNDGDSFYMIRELKKRATEKLGKDIPMKQRKQLASKSQIEFLEALKQEKDKLAALAGVFVIPWTIKPIYGIVTDTFTLLSSRRKSYLILGGLGASISNLLLSSSHLRTTFLGGGYDVTYVVIAAVVGSGCIAMTDVVADGIVVEESRRVEIRGEGMEVRKGSIPLTGPNLQSLCWGSAALGGILSSYSSGTLVDSVGPEGVYRIAAVLPLLVAGVATGIEEEVIKEEGKEGGVDKVKKQLGELKEAFSNPSVWKPALWLFLWQSTPTSEGAFLYFMTNDLSLSATFLGSVKLVTSVAGLLGVVVYNKYLKNVPIRDVLYYSSLISAPLGLTQLVLINHWNRLLNVPDELFVFGDDAVLTVLGQVAFMPTLVLAARLCPVGIESTLFALLMSTFNLAGIVGSEVGAGLTKILGVTSTDFGNLGWLTVVCNLSSLYPLLFIDQLLGEDEVEEEDEGGSL</sequence>
<comment type="caution">
    <text evidence="9">The sequence shown here is derived from an EMBL/GenBank/DDBJ whole genome shotgun (WGS) entry which is preliminary data.</text>
</comment>
<feature type="transmembrane region" description="Helical" evidence="8">
    <location>
        <begin position="364"/>
        <end position="383"/>
    </location>
</feature>
<feature type="transmembrane region" description="Helical" evidence="8">
    <location>
        <begin position="431"/>
        <end position="448"/>
    </location>
</feature>